<evidence type="ECO:0000313" key="1">
    <source>
        <dbReference type="EMBL" id="KAB8174529.1"/>
    </source>
</evidence>
<comment type="caution">
    <text evidence="1">The sequence shown here is derived from an EMBL/GenBank/DDBJ whole genome shotgun (WGS) entry which is preliminary data.</text>
</comment>
<organism evidence="1 2">
    <name type="scientific">Microbispora catharanthi</name>
    <dbReference type="NCBI Taxonomy" id="1712871"/>
    <lineage>
        <taxon>Bacteria</taxon>
        <taxon>Bacillati</taxon>
        <taxon>Actinomycetota</taxon>
        <taxon>Actinomycetes</taxon>
        <taxon>Streptosporangiales</taxon>
        <taxon>Streptosporangiaceae</taxon>
        <taxon>Microbispora</taxon>
    </lineage>
</organism>
<gene>
    <name evidence="1" type="ORF">FH610_040610</name>
</gene>
<name>A0A5N6B3F5_9ACTN</name>
<accession>A0A5N6B3F5</accession>
<protein>
    <recommendedName>
        <fullName evidence="3">SalK</fullName>
    </recommendedName>
</protein>
<proteinExistence type="predicted"/>
<dbReference type="InterPro" id="IPR054058">
    <property type="entry name" value="HTH_67"/>
</dbReference>
<sequence>MAGMDEIWRLAECCHAPVYFAPEAKEVYAAAGLRGFWMGYFASRSAALGPVSPQVVTAAFYNFAPSMVARAIPDAWRFCPPEEVLAARLEVAGRCLRRLLGDLADHPDVREAAGLAGTAVEACPAAGRVLFAAHAALPPPGEPLAALWHALTALREFRGDGHVAALVTAGVDGCEANVVASALGLVPPEQRAYRGWTEEEWRAAADRLRERGVLDREGAVTEKGRRERDAVEAATERLARAPMDALGEAGAARLAHLLRPLATRIIDGGGVPFPNAMAMPRL</sequence>
<reference evidence="1 2" key="1">
    <citation type="submission" date="2019-10" db="EMBL/GenBank/DDBJ databases">
        <title>Nonomuraea sp. nov., isolated from Phyllanthus amarus.</title>
        <authorList>
            <person name="Klykleung N."/>
            <person name="Tanasupawat S."/>
        </authorList>
    </citation>
    <scope>NUCLEOTIDE SEQUENCE [LARGE SCALE GENOMIC DNA]</scope>
    <source>
        <strain evidence="1 2">CR1-09</strain>
    </source>
</reference>
<dbReference type="Pfam" id="PF21863">
    <property type="entry name" value="HTH_67"/>
    <property type="match status" value="1"/>
</dbReference>
<dbReference type="Proteomes" id="UP000313066">
    <property type="component" value="Unassembled WGS sequence"/>
</dbReference>
<evidence type="ECO:0008006" key="3">
    <source>
        <dbReference type="Google" id="ProtNLM"/>
    </source>
</evidence>
<evidence type="ECO:0000313" key="2">
    <source>
        <dbReference type="Proteomes" id="UP000313066"/>
    </source>
</evidence>
<dbReference type="AlphaFoldDB" id="A0A5N6B3F5"/>
<keyword evidence="2" id="KW-1185">Reference proteome</keyword>
<dbReference type="EMBL" id="VDMA02000038">
    <property type="protein sequence ID" value="KAB8174529.1"/>
    <property type="molecule type" value="Genomic_DNA"/>
</dbReference>
<dbReference type="NCBIfam" id="NF047719">
    <property type="entry name" value="SCO6745_fam_HTH"/>
    <property type="match status" value="1"/>
</dbReference>